<gene>
    <name evidence="2" type="ORF">CAL65_21625</name>
</gene>
<name>A0A3E0WHM5_9GAMM</name>
<dbReference type="AlphaFoldDB" id="A0A3E0WHM5"/>
<dbReference type="SUPFAM" id="SSF56935">
    <property type="entry name" value="Porins"/>
    <property type="match status" value="1"/>
</dbReference>
<dbReference type="EMBL" id="NFZW01000041">
    <property type="protein sequence ID" value="RFA31733.1"/>
    <property type="molecule type" value="Genomic_DNA"/>
</dbReference>
<proteinExistence type="predicted"/>
<evidence type="ECO:0008006" key="4">
    <source>
        <dbReference type="Google" id="ProtNLM"/>
    </source>
</evidence>
<dbReference type="RefSeq" id="WP_116304106.1">
    <property type="nucleotide sequence ID" value="NZ_NFZV01000040.1"/>
</dbReference>
<reference evidence="3" key="1">
    <citation type="submission" date="2017-05" db="EMBL/GenBank/DDBJ databases">
        <authorList>
            <person name="Sharma S."/>
            <person name="Sidhu C."/>
            <person name="Pinnaka A.K."/>
        </authorList>
    </citation>
    <scope>NUCLEOTIDE SEQUENCE [LARGE SCALE GENOMIC DNA]</scope>
    <source>
        <strain evidence="3">AK93</strain>
    </source>
</reference>
<keyword evidence="3" id="KW-1185">Reference proteome</keyword>
<evidence type="ECO:0000256" key="1">
    <source>
        <dbReference type="SAM" id="SignalP"/>
    </source>
</evidence>
<organism evidence="2 3">
    <name type="scientific">Alkalilimnicola ehrlichii</name>
    <dbReference type="NCBI Taxonomy" id="351052"/>
    <lineage>
        <taxon>Bacteria</taxon>
        <taxon>Pseudomonadati</taxon>
        <taxon>Pseudomonadota</taxon>
        <taxon>Gammaproteobacteria</taxon>
        <taxon>Chromatiales</taxon>
        <taxon>Ectothiorhodospiraceae</taxon>
        <taxon>Alkalilimnicola</taxon>
    </lineage>
</organism>
<protein>
    <recommendedName>
        <fullName evidence="4">Porin domain-containing protein</fullName>
    </recommendedName>
</protein>
<comment type="caution">
    <text evidence="2">The sequence shown here is derived from an EMBL/GenBank/DDBJ whole genome shotgun (WGS) entry which is preliminary data.</text>
</comment>
<feature type="chain" id="PRO_5017568471" description="Porin domain-containing protein" evidence="1">
    <location>
        <begin position="24"/>
        <end position="417"/>
    </location>
</feature>
<feature type="signal peptide" evidence="1">
    <location>
        <begin position="1"/>
        <end position="23"/>
    </location>
</feature>
<evidence type="ECO:0000313" key="3">
    <source>
        <dbReference type="Proteomes" id="UP000256763"/>
    </source>
</evidence>
<sequence>MPKQKLTALAAAALVLAAPGAHASDWLDSFQVRGFGTVGFTYSDEKEADFVTNFLNQPGGAGQSEQWGHSVDTKYGLQLDARFNEQFSAVVQAIVQQQYDDEFRPDIEWANLRYQVSNDFSLRAGRIVAPTNMLSDSRNVGYAHIWARPPIEVYAGIPFTNLDGADATYRTRFAGTTATFQIAVGGSEMTYDNGGALVESEVEGFAVNGLFERGRLGVRLGYTQVDLDVPAIEAWGDGMRAIAGDSEASRRFADRYASEGTVRYYSLGATYERGNWLTAAELMYSEMDAYAFANDTSGYLSVGYRMGAVTPFAVAGFRDSDTMRMANADDYAVAPGQEGNRDDLVAAVNRLVAMSDNSQTSITLGARWDFAPGMALKVQGMHAKTGSNSSGILTNASDAFEPGKSYNLFTANVDFVF</sequence>
<evidence type="ECO:0000313" key="2">
    <source>
        <dbReference type="EMBL" id="RFA31733.1"/>
    </source>
</evidence>
<dbReference type="OrthoDB" id="197869at2"/>
<accession>A0A3E0WHM5</accession>
<dbReference type="Proteomes" id="UP000256763">
    <property type="component" value="Unassembled WGS sequence"/>
</dbReference>
<keyword evidence="1" id="KW-0732">Signal</keyword>